<dbReference type="InterPro" id="IPR029058">
    <property type="entry name" value="AB_hydrolase_fold"/>
</dbReference>
<name>A0A1I5WJS9_9LACT</name>
<sequence>MILHTDVRGEGTPLMLFHSFGNTGSSMNEEVMQFFVDKKYQVFRPDLRGHGGSVGEIKNYFSYAADDVKDTLNFFGIKKCHIAGVSYGGIEALLFAQKYPDYVSSLTVSGIFPIKPTGWEQSEQEEAEGLKSIRSNSDIASILDEMHGDGDWRSLFQSVIEGGEDYPFDQVSNVSDISVPMLCISGGSSKKEVANALNFKRLNPDIHISVIPFAGHLVSEDQPLIYAQTLHCFVGEVERNKKKGTDLS</sequence>
<proteinExistence type="predicted"/>
<keyword evidence="3" id="KW-1185">Reference proteome</keyword>
<dbReference type="RefSeq" id="WP_092479984.1">
    <property type="nucleotide sequence ID" value="NZ_FOXW01000003.1"/>
</dbReference>
<accession>A0A1I5WJS9</accession>
<dbReference type="Proteomes" id="UP000199136">
    <property type="component" value="Unassembled WGS sequence"/>
</dbReference>
<reference evidence="2 3" key="1">
    <citation type="submission" date="2016-10" db="EMBL/GenBank/DDBJ databases">
        <authorList>
            <person name="de Groot N.N."/>
        </authorList>
    </citation>
    <scope>NUCLEOTIDE SEQUENCE [LARGE SCALE GENOMIC DNA]</scope>
    <source>
        <strain evidence="2 3">DSM 20581</strain>
    </source>
</reference>
<evidence type="ECO:0000313" key="3">
    <source>
        <dbReference type="Proteomes" id="UP000199136"/>
    </source>
</evidence>
<dbReference type="Gene3D" id="3.40.50.1820">
    <property type="entry name" value="alpha/beta hydrolase"/>
    <property type="match status" value="1"/>
</dbReference>
<evidence type="ECO:0000259" key="1">
    <source>
        <dbReference type="Pfam" id="PF00561"/>
    </source>
</evidence>
<dbReference type="OrthoDB" id="9776685at2"/>
<organism evidence="2 3">
    <name type="scientific">Desemzia incerta</name>
    <dbReference type="NCBI Taxonomy" id="82801"/>
    <lineage>
        <taxon>Bacteria</taxon>
        <taxon>Bacillati</taxon>
        <taxon>Bacillota</taxon>
        <taxon>Bacilli</taxon>
        <taxon>Lactobacillales</taxon>
        <taxon>Carnobacteriaceae</taxon>
        <taxon>Desemzia</taxon>
    </lineage>
</organism>
<protein>
    <submittedName>
        <fullName evidence="2">Pimeloyl-ACP methyl ester carboxylesterase</fullName>
    </submittedName>
</protein>
<evidence type="ECO:0000313" key="2">
    <source>
        <dbReference type="EMBL" id="SFQ20005.1"/>
    </source>
</evidence>
<gene>
    <name evidence="2" type="ORF">SAMN04488506_0927</name>
</gene>
<dbReference type="InterPro" id="IPR000073">
    <property type="entry name" value="AB_hydrolase_1"/>
</dbReference>
<dbReference type="PANTHER" id="PTHR43194:SF2">
    <property type="entry name" value="PEROXISOMAL MEMBRANE PROTEIN LPX1"/>
    <property type="match status" value="1"/>
</dbReference>
<dbReference type="STRING" id="82801.SAMN04488506_0927"/>
<dbReference type="PRINTS" id="PR00111">
    <property type="entry name" value="ABHYDROLASE"/>
</dbReference>
<dbReference type="EMBL" id="FOXW01000003">
    <property type="protein sequence ID" value="SFQ20005.1"/>
    <property type="molecule type" value="Genomic_DNA"/>
</dbReference>
<dbReference type="PANTHER" id="PTHR43194">
    <property type="entry name" value="HYDROLASE ALPHA/BETA FOLD FAMILY"/>
    <property type="match status" value="1"/>
</dbReference>
<dbReference type="AlphaFoldDB" id="A0A1I5WJS9"/>
<dbReference type="Pfam" id="PF00561">
    <property type="entry name" value="Abhydrolase_1"/>
    <property type="match status" value="1"/>
</dbReference>
<dbReference type="InterPro" id="IPR050228">
    <property type="entry name" value="Carboxylesterase_BioH"/>
</dbReference>
<dbReference type="SUPFAM" id="SSF53474">
    <property type="entry name" value="alpha/beta-Hydrolases"/>
    <property type="match status" value="1"/>
</dbReference>
<feature type="domain" description="AB hydrolase-1" evidence="1">
    <location>
        <begin position="13"/>
        <end position="113"/>
    </location>
</feature>